<sequence length="442" mass="48847">MSDQSESVMDKVWNVFSSMKTGLILLGVIAIVSGIGTLIPQEALDPSGVKQVNTIWKTLGFTHLYSTIWFRLILGLLCVNLLVCSIQRIGGIYRITFKSMPPQSSKGIPQKIQTRILGNEKELREAVTDVLNRKGYHLTTNEQEGQWSFIAQKHKWGNWGSLITHIAFILLILGALLGSMIGFKGFFMAGEGETLSIQQIQVSKGNVKENFSVQINSAEDRLLANGDRDNWYTDLSILESGQEVARQTLSVNHPFSYKGVTFYQSSFAQGGKFTADVNGQKVPFVLQNQGGNYFEVPGTNLYFILAAMKADPKAPVVLYQAYQGYSSQPVAMGQMNLGQSSKVNDTVSLTFDGLTSFTGLQVKKDPGVNWVWLGCAFLMLGLVLSFYWRPYTVTGILEMKKESGLLMGAVRGKLAVGTQDEFKRIEADIKERLTADSSAVTR</sequence>
<dbReference type="InterPro" id="IPR023494">
    <property type="entry name" value="Cyt_c_bgen_Ccs1/CcsB/ResB"/>
</dbReference>
<keyword evidence="3" id="KW-0201">Cytochrome c-type biogenesis</keyword>
<dbReference type="eggNOG" id="COG1333">
    <property type="taxonomic scope" value="Bacteria"/>
</dbReference>
<feature type="domain" description="ResB-like" evidence="7">
    <location>
        <begin position="311"/>
        <end position="394"/>
    </location>
</feature>
<dbReference type="PANTHER" id="PTHR31566">
    <property type="entry name" value="CYTOCHROME C BIOGENESIS PROTEIN CCS1, CHLOROPLASTIC"/>
    <property type="match status" value="1"/>
</dbReference>
<evidence type="ECO:0000256" key="6">
    <source>
        <dbReference type="SAM" id="Phobius"/>
    </source>
</evidence>
<evidence type="ECO:0000256" key="3">
    <source>
        <dbReference type="ARBA" id="ARBA00022748"/>
    </source>
</evidence>
<evidence type="ECO:0000313" key="9">
    <source>
        <dbReference type="Proteomes" id="UP000010847"/>
    </source>
</evidence>
<evidence type="ECO:0000259" key="7">
    <source>
        <dbReference type="Pfam" id="PF05140"/>
    </source>
</evidence>
<evidence type="ECO:0000313" key="8">
    <source>
        <dbReference type="EMBL" id="AHF07210.1"/>
    </source>
</evidence>
<feature type="transmembrane region" description="Helical" evidence="6">
    <location>
        <begin position="21"/>
        <end position="39"/>
    </location>
</feature>
<evidence type="ECO:0000256" key="1">
    <source>
        <dbReference type="ARBA" id="ARBA00004141"/>
    </source>
</evidence>
<name>W0E8P7_9FIRM</name>
<dbReference type="GO" id="GO:0017004">
    <property type="term" value="P:cytochrome complex assembly"/>
    <property type="evidence" value="ECO:0007669"/>
    <property type="project" value="UniProtKB-KW"/>
</dbReference>
<dbReference type="AlphaFoldDB" id="W0E8P7"/>
<protein>
    <submittedName>
        <fullName evidence="8">Cytochrome C biogenesis protein ResB</fullName>
    </submittedName>
</protein>
<keyword evidence="9" id="KW-1185">Reference proteome</keyword>
<dbReference type="EMBL" id="CP007032">
    <property type="protein sequence ID" value="AHF07210.1"/>
    <property type="molecule type" value="Genomic_DNA"/>
</dbReference>
<keyword evidence="4 6" id="KW-1133">Transmembrane helix</keyword>
<reference evidence="8 9" key="1">
    <citation type="submission" date="2013-12" db="EMBL/GenBank/DDBJ databases">
        <authorList>
            <consortium name="DOE Joint Genome Institute"/>
            <person name="Smidt H."/>
            <person name="Huntemann M."/>
            <person name="Han J."/>
            <person name="Chen A."/>
            <person name="Kyrpides N."/>
            <person name="Mavromatis K."/>
            <person name="Markowitz V."/>
            <person name="Palaniappan K."/>
            <person name="Ivanova N."/>
            <person name="Schaumberg A."/>
            <person name="Pati A."/>
            <person name="Liolios K."/>
            <person name="Nordberg H.P."/>
            <person name="Cantor M.N."/>
            <person name="Hua S.X."/>
            <person name="Woyke T."/>
        </authorList>
    </citation>
    <scope>NUCLEOTIDE SEQUENCE [LARGE SCALE GENOMIC DNA]</scope>
    <source>
        <strain evidence="9">DSM 15288</strain>
    </source>
</reference>
<evidence type="ECO:0000256" key="5">
    <source>
        <dbReference type="ARBA" id="ARBA00023136"/>
    </source>
</evidence>
<feature type="transmembrane region" description="Helical" evidence="6">
    <location>
        <begin position="68"/>
        <end position="90"/>
    </location>
</feature>
<dbReference type="PANTHER" id="PTHR31566:SF0">
    <property type="entry name" value="CYTOCHROME C BIOGENESIS PROTEIN CCS1, CHLOROPLASTIC"/>
    <property type="match status" value="1"/>
</dbReference>
<comment type="subcellular location">
    <subcellularLocation>
        <location evidence="1">Membrane</location>
        <topology evidence="1">Multi-pass membrane protein</topology>
    </subcellularLocation>
</comment>
<evidence type="ECO:0000256" key="4">
    <source>
        <dbReference type="ARBA" id="ARBA00022989"/>
    </source>
</evidence>
<dbReference type="HOGENOM" id="CLU_034630_1_0_9"/>
<organism evidence="8 9">
    <name type="scientific">Desulfitobacterium metallireducens DSM 15288</name>
    <dbReference type="NCBI Taxonomy" id="871968"/>
    <lineage>
        <taxon>Bacteria</taxon>
        <taxon>Bacillati</taxon>
        <taxon>Bacillota</taxon>
        <taxon>Clostridia</taxon>
        <taxon>Eubacteriales</taxon>
        <taxon>Desulfitobacteriaceae</taxon>
        <taxon>Desulfitobacterium</taxon>
    </lineage>
</organism>
<accession>W0E8P7</accession>
<dbReference type="KEGG" id="dmt:DESME_09295"/>
<dbReference type="GO" id="GO:0016020">
    <property type="term" value="C:membrane"/>
    <property type="evidence" value="ECO:0007669"/>
    <property type="project" value="UniProtKB-SubCell"/>
</dbReference>
<keyword evidence="5 6" id="KW-0472">Membrane</keyword>
<dbReference type="STRING" id="871968.DESME_09295"/>
<dbReference type="RefSeq" id="WP_006718335.1">
    <property type="nucleotide sequence ID" value="NZ_CP007032.1"/>
</dbReference>
<feature type="transmembrane region" description="Helical" evidence="6">
    <location>
        <begin position="162"/>
        <end position="183"/>
    </location>
</feature>
<feature type="domain" description="ResB-like" evidence="7">
    <location>
        <begin position="19"/>
        <end position="276"/>
    </location>
</feature>
<dbReference type="Pfam" id="PF05140">
    <property type="entry name" value="ResB"/>
    <property type="match status" value="2"/>
</dbReference>
<dbReference type="OrthoDB" id="9770923at2"/>
<proteinExistence type="predicted"/>
<dbReference type="InterPro" id="IPR007816">
    <property type="entry name" value="ResB-like_domain"/>
</dbReference>
<dbReference type="Proteomes" id="UP000010847">
    <property type="component" value="Chromosome"/>
</dbReference>
<evidence type="ECO:0000256" key="2">
    <source>
        <dbReference type="ARBA" id="ARBA00022692"/>
    </source>
</evidence>
<feature type="transmembrane region" description="Helical" evidence="6">
    <location>
        <begin position="370"/>
        <end position="388"/>
    </location>
</feature>
<keyword evidence="2 6" id="KW-0812">Transmembrane</keyword>
<gene>
    <name evidence="8" type="ORF">DESME_09295</name>
</gene>